<dbReference type="EMBL" id="VIVQ01000001">
    <property type="protein sequence ID" value="TWE12655.1"/>
    <property type="molecule type" value="Genomic_DNA"/>
</dbReference>
<dbReference type="RefSeq" id="WP_145226803.1">
    <property type="nucleotide sequence ID" value="NZ_VIVQ01000001.1"/>
</dbReference>
<feature type="domain" description="Nicotinate/nicotinamide phosphoribosyltransferase" evidence="8">
    <location>
        <begin position="190"/>
        <end position="448"/>
    </location>
</feature>
<evidence type="ECO:0000313" key="9">
    <source>
        <dbReference type="EMBL" id="TWE12655.1"/>
    </source>
</evidence>
<dbReference type="GO" id="GO:0009435">
    <property type="term" value="P:NAD+ biosynthetic process"/>
    <property type="evidence" value="ECO:0007669"/>
    <property type="project" value="InterPro"/>
</dbReference>
<dbReference type="InterPro" id="IPR013785">
    <property type="entry name" value="Aldolase_TIM"/>
</dbReference>
<evidence type="ECO:0000313" key="10">
    <source>
        <dbReference type="Proteomes" id="UP000318297"/>
    </source>
</evidence>
<dbReference type="SUPFAM" id="SSF51690">
    <property type="entry name" value="Nicotinate/Quinolinate PRTase C-terminal domain-like"/>
    <property type="match status" value="1"/>
</dbReference>
<dbReference type="NCBIfam" id="NF006629">
    <property type="entry name" value="PRK09198.1"/>
    <property type="match status" value="1"/>
</dbReference>
<sequence>MTTNRFAPVAPLFATDAYKLGHIQQYTLAGEGRVTGVYANYTNRSSLIPQIDHVVHFGLQAFIAGNLVADFEPFFAADEDEVCSLYEERVTSILGPNTIGSDHIRALHRRGHLPLRFCAVPEGTLVPIKVPSFTVENTDPEFYWLTNYIETALSAGVWHPSTTATIAHSYRQILQDWATKTGGPAAAVDFQAHDFSYRGQTSDQSAAASGAGHLLSFQGTDSLVSLDWIDRFYGGEYVAASVPATEHSVMMAGIATIGERDMFSRLLDLYPTGIVSVVSDTFDLWRVLTDYLPTLKDKVLARNGRLVIRPDSGNPADILCGTDAATGGDGPVERGVVELLWDIFGGTVNDAGYRELDTHIGAIYGDSITRERADEICKRLADKGFASTNVVFGVGSYSYQYVTRDTFGSAVKATWAEVDGHGFDLAKNPVTDSGTKKSATGRLAVLRGEDGELTLVQQASAEQEAASLLQPVWQDGEFLQFQTFADVRDTLAGQV</sequence>
<keyword evidence="4 9" id="KW-0808">Transferase</keyword>
<evidence type="ECO:0000256" key="7">
    <source>
        <dbReference type="ARBA" id="ARBA00035036"/>
    </source>
</evidence>
<reference evidence="9 10" key="1">
    <citation type="submission" date="2019-06" db="EMBL/GenBank/DDBJ databases">
        <title>Sequencing the genomes of 1000 actinobacteria strains.</title>
        <authorList>
            <person name="Klenk H.-P."/>
        </authorList>
    </citation>
    <scope>NUCLEOTIDE SEQUENCE [LARGE SCALE GENOMIC DNA]</scope>
    <source>
        <strain evidence="9 10">DSM 19560</strain>
    </source>
</reference>
<dbReference type="AlphaFoldDB" id="A0A561EAL4"/>
<dbReference type="PIRSF" id="PIRSF005943">
    <property type="entry name" value="NMPRT"/>
    <property type="match status" value="1"/>
</dbReference>
<evidence type="ECO:0000256" key="5">
    <source>
        <dbReference type="ARBA" id="ARBA00035007"/>
    </source>
</evidence>
<dbReference type="OrthoDB" id="394882at2"/>
<protein>
    <recommendedName>
        <fullName evidence="7">Nicotinamide phosphoribosyltransferase</fullName>
        <ecNumber evidence="6">2.4.2.12</ecNumber>
    </recommendedName>
</protein>
<keyword evidence="3 9" id="KW-0328">Glycosyltransferase</keyword>
<accession>A0A561EAL4</accession>
<evidence type="ECO:0000256" key="6">
    <source>
        <dbReference type="ARBA" id="ARBA00035024"/>
    </source>
</evidence>
<name>A0A561EAL4_9MICO</name>
<proteinExistence type="inferred from homology"/>
<evidence type="ECO:0000256" key="4">
    <source>
        <dbReference type="ARBA" id="ARBA00022679"/>
    </source>
</evidence>
<dbReference type="InterPro" id="IPR036068">
    <property type="entry name" value="Nicotinate_pribotase-like_C"/>
</dbReference>
<evidence type="ECO:0000256" key="3">
    <source>
        <dbReference type="ARBA" id="ARBA00022676"/>
    </source>
</evidence>
<dbReference type="Pfam" id="PF04095">
    <property type="entry name" value="NAPRTase"/>
    <property type="match status" value="1"/>
</dbReference>
<dbReference type="GO" id="GO:0047280">
    <property type="term" value="F:nicotinamide phosphoribosyltransferase activity"/>
    <property type="evidence" value="ECO:0007669"/>
    <property type="project" value="UniProtKB-EC"/>
</dbReference>
<gene>
    <name evidence="9" type="ORF">BKA23_1470</name>
</gene>
<comment type="similarity">
    <text evidence="1">Belongs to the NAPRTase family.</text>
</comment>
<dbReference type="EC" id="2.4.2.12" evidence="6"/>
<keyword evidence="2" id="KW-0662">Pyridine nucleotide biosynthesis</keyword>
<evidence type="ECO:0000256" key="1">
    <source>
        <dbReference type="ARBA" id="ARBA00010897"/>
    </source>
</evidence>
<evidence type="ECO:0000259" key="8">
    <source>
        <dbReference type="Pfam" id="PF04095"/>
    </source>
</evidence>
<keyword evidence="10" id="KW-1185">Reference proteome</keyword>
<comment type="caution">
    <text evidence="9">The sequence shown here is derived from an EMBL/GenBank/DDBJ whole genome shotgun (WGS) entry which is preliminary data.</text>
</comment>
<dbReference type="PANTHER" id="PTHR43816">
    <property type="entry name" value="NICOTINAMIDE PHOSPHORIBOSYLTRANSFERASE"/>
    <property type="match status" value="1"/>
</dbReference>
<dbReference type="PANTHER" id="PTHR43816:SF1">
    <property type="entry name" value="NICOTINAMIDE PHOSPHORIBOSYLTRANSFERASE"/>
    <property type="match status" value="1"/>
</dbReference>
<evidence type="ECO:0000256" key="2">
    <source>
        <dbReference type="ARBA" id="ARBA00022642"/>
    </source>
</evidence>
<dbReference type="Proteomes" id="UP000318297">
    <property type="component" value="Unassembled WGS sequence"/>
</dbReference>
<dbReference type="InterPro" id="IPR041525">
    <property type="entry name" value="N/Namide_PRibTrfase"/>
</dbReference>
<comment type="pathway">
    <text evidence="5">Cofactor biosynthesis; NAD(+) biosynthesis; nicotinamide D-ribonucleotide from 5-phospho-alpha-D-ribose 1-diphosphate and nicotinamide: step 1/1.</text>
</comment>
<dbReference type="Gene3D" id="3.20.20.70">
    <property type="entry name" value="Aldolase class I"/>
    <property type="match status" value="1"/>
</dbReference>
<organism evidence="9 10">
    <name type="scientific">Rudaeicoccus suwonensis</name>
    <dbReference type="NCBI Taxonomy" id="657409"/>
    <lineage>
        <taxon>Bacteria</taxon>
        <taxon>Bacillati</taxon>
        <taxon>Actinomycetota</taxon>
        <taxon>Actinomycetes</taxon>
        <taxon>Micrococcales</taxon>
        <taxon>Dermacoccaceae</taxon>
        <taxon>Rudaeicoccus</taxon>
    </lineage>
</organism>
<dbReference type="InterPro" id="IPR016471">
    <property type="entry name" value="Nicotinamide_PRibTrfase"/>
</dbReference>